<gene>
    <name evidence="1" type="ORF">B2G88_02890</name>
</gene>
<dbReference type="RefSeq" id="WP_054863049.1">
    <property type="nucleotide sequence ID" value="NZ_MWPH01000001.1"/>
</dbReference>
<accession>A0A202EC36</accession>
<evidence type="ECO:0000313" key="1">
    <source>
        <dbReference type="EMBL" id="OVE85777.1"/>
    </source>
</evidence>
<reference evidence="1 2" key="1">
    <citation type="submission" date="2017-02" db="EMBL/GenBank/DDBJ databases">
        <title>Natronthermophilus aegyptiacus gen. nov.,sp. nov., an aerobic, extremely halophilic alkalithermophilic archaeon isolated from the athalassohaline Wadi An Natrun, Egypt.</title>
        <authorList>
            <person name="Zhao B."/>
        </authorList>
    </citation>
    <scope>NUCLEOTIDE SEQUENCE [LARGE SCALE GENOMIC DNA]</scope>
    <source>
        <strain evidence="1 2">CGMCC 1.3597</strain>
    </source>
</reference>
<protein>
    <recommendedName>
        <fullName evidence="3">Transcriptional regulator</fullName>
    </recommendedName>
</protein>
<proteinExistence type="predicted"/>
<dbReference type="AlphaFoldDB" id="A0A202EC36"/>
<comment type="caution">
    <text evidence="1">The sequence shown here is derived from an EMBL/GenBank/DDBJ whole genome shotgun (WGS) entry which is preliminary data.</text>
</comment>
<dbReference type="Proteomes" id="UP000196084">
    <property type="component" value="Unassembled WGS sequence"/>
</dbReference>
<name>A0A202EC36_9EURY</name>
<keyword evidence="2" id="KW-1185">Reference proteome</keyword>
<evidence type="ECO:0000313" key="2">
    <source>
        <dbReference type="Proteomes" id="UP000196084"/>
    </source>
</evidence>
<evidence type="ECO:0008006" key="3">
    <source>
        <dbReference type="Google" id="ProtNLM"/>
    </source>
</evidence>
<dbReference type="OrthoDB" id="247722at2157"/>
<sequence>MSVPRFENGRRVIQNWDRVFEAAQAEPRRQLIFSLLEAPPEASVPLPESAISPTVPPDPTALRQELIHCHLPQLADRGFIEWERDPLIAMRGPRFAEIGTVLATLESAAPDLPDSLVEGCQRLERKRELNQDC</sequence>
<organism evidence="1 2">
    <name type="scientific">Natronolimnobius baerhuensis</name>
    <dbReference type="NCBI Taxonomy" id="253108"/>
    <lineage>
        <taxon>Archaea</taxon>
        <taxon>Methanobacteriati</taxon>
        <taxon>Methanobacteriota</taxon>
        <taxon>Stenosarchaea group</taxon>
        <taxon>Halobacteria</taxon>
        <taxon>Halobacteriales</taxon>
        <taxon>Natrialbaceae</taxon>
        <taxon>Natronolimnobius</taxon>
    </lineage>
</organism>
<dbReference type="EMBL" id="MWPH01000001">
    <property type="protein sequence ID" value="OVE85777.1"/>
    <property type="molecule type" value="Genomic_DNA"/>
</dbReference>